<accession>A0A9D1L484</accession>
<proteinExistence type="predicted"/>
<sequence length="232" mass="25506">MVFSIAPDVFEALSSLCVGLVVAEEVHTDIQHLPAVDTLLDEAVADAEKRLVGMHASDDPRIKPYREAFHALGMSPSRYPSSNLALLKRIAKGKGLWRVNPIVDLGNAISIAYALPLGAHAVDKNDVLELRFSRNDDTFIALGEQEVDPTLAPGELVYAVGIKVQTRRWTWRQSECGKVDAGTSRILFPLDGFIGCNDGVVRQACYELASYLHKYFGAQTEVYLLDATCPYI</sequence>
<reference evidence="2" key="1">
    <citation type="submission" date="2020-10" db="EMBL/GenBank/DDBJ databases">
        <authorList>
            <person name="Gilroy R."/>
        </authorList>
    </citation>
    <scope>NUCLEOTIDE SEQUENCE</scope>
    <source>
        <strain evidence="2">ChiHjej12B11-29160</strain>
    </source>
</reference>
<feature type="domain" description="B3/B4 tRNA-binding" evidence="1">
    <location>
        <begin position="63"/>
        <end position="217"/>
    </location>
</feature>
<dbReference type="InterPro" id="IPR020825">
    <property type="entry name" value="Phe-tRNA_synthase-like_B3/B4"/>
</dbReference>
<dbReference type="Gene3D" id="3.50.40.10">
    <property type="entry name" value="Phenylalanyl-trna Synthetase, Chain B, domain 3"/>
    <property type="match status" value="1"/>
</dbReference>
<dbReference type="InterPro" id="IPR005146">
    <property type="entry name" value="B3/B4_tRNA-bd"/>
</dbReference>
<dbReference type="GO" id="GO:0004826">
    <property type="term" value="F:phenylalanine-tRNA ligase activity"/>
    <property type="evidence" value="ECO:0007669"/>
    <property type="project" value="InterPro"/>
</dbReference>
<name>A0A9D1L484_9ACTN</name>
<organism evidence="2 3">
    <name type="scientific">Candidatus Coprovicinus avistercoris</name>
    <dbReference type="NCBI Taxonomy" id="2840754"/>
    <lineage>
        <taxon>Bacteria</taxon>
        <taxon>Bacillati</taxon>
        <taxon>Actinomycetota</taxon>
        <taxon>Coriobacteriia</taxon>
        <taxon>Coriobacteriales</taxon>
        <taxon>Coriobacteriaceae</taxon>
        <taxon>Coriobacteriaceae incertae sedis</taxon>
        <taxon>Candidatus Coprovicinus</taxon>
    </lineage>
</organism>
<reference evidence="2" key="2">
    <citation type="journal article" date="2021" name="PeerJ">
        <title>Extensive microbial diversity within the chicken gut microbiome revealed by metagenomics and culture.</title>
        <authorList>
            <person name="Gilroy R."/>
            <person name="Ravi A."/>
            <person name="Getino M."/>
            <person name="Pursley I."/>
            <person name="Horton D.L."/>
            <person name="Alikhan N.F."/>
            <person name="Baker D."/>
            <person name="Gharbi K."/>
            <person name="Hall N."/>
            <person name="Watson M."/>
            <person name="Adriaenssens E.M."/>
            <person name="Foster-Nyarko E."/>
            <person name="Jarju S."/>
            <person name="Secka A."/>
            <person name="Antonio M."/>
            <person name="Oren A."/>
            <person name="Chaudhuri R.R."/>
            <person name="La Ragione R."/>
            <person name="Hildebrand F."/>
            <person name="Pallen M.J."/>
        </authorList>
    </citation>
    <scope>NUCLEOTIDE SEQUENCE</scope>
    <source>
        <strain evidence="2">ChiHjej12B11-29160</strain>
    </source>
</reference>
<dbReference type="SMART" id="SM00873">
    <property type="entry name" value="B3_4"/>
    <property type="match status" value="1"/>
</dbReference>
<evidence type="ECO:0000313" key="2">
    <source>
        <dbReference type="EMBL" id="HIU23376.1"/>
    </source>
</evidence>
<dbReference type="Pfam" id="PF03483">
    <property type="entry name" value="B3_4"/>
    <property type="match status" value="1"/>
</dbReference>
<dbReference type="AlphaFoldDB" id="A0A9D1L484"/>
<dbReference type="EMBL" id="DVMQ01000002">
    <property type="protein sequence ID" value="HIU23376.1"/>
    <property type="molecule type" value="Genomic_DNA"/>
</dbReference>
<dbReference type="PANTHER" id="PTHR39209">
    <property type="match status" value="1"/>
</dbReference>
<gene>
    <name evidence="2" type="ORF">IAD17_00370</name>
</gene>
<dbReference type="SUPFAM" id="SSF56037">
    <property type="entry name" value="PheT/TilS domain"/>
    <property type="match status" value="1"/>
</dbReference>
<evidence type="ECO:0000313" key="3">
    <source>
        <dbReference type="Proteomes" id="UP000824078"/>
    </source>
</evidence>
<comment type="caution">
    <text evidence="2">The sequence shown here is derived from an EMBL/GenBank/DDBJ whole genome shotgun (WGS) entry which is preliminary data.</text>
</comment>
<dbReference type="GO" id="GO:0003723">
    <property type="term" value="F:RNA binding"/>
    <property type="evidence" value="ECO:0007669"/>
    <property type="project" value="InterPro"/>
</dbReference>
<dbReference type="Proteomes" id="UP000824078">
    <property type="component" value="Unassembled WGS sequence"/>
</dbReference>
<protein>
    <recommendedName>
        <fullName evidence="1">B3/B4 tRNA-binding domain-containing protein</fullName>
    </recommendedName>
</protein>
<evidence type="ECO:0000259" key="1">
    <source>
        <dbReference type="SMART" id="SM00873"/>
    </source>
</evidence>
<dbReference type="PANTHER" id="PTHR39209:SF2">
    <property type="entry name" value="CYTOPLASMIC PROTEIN"/>
    <property type="match status" value="1"/>
</dbReference>